<evidence type="ECO:0000313" key="5">
    <source>
        <dbReference type="Proteomes" id="UP000681720"/>
    </source>
</evidence>
<feature type="non-terminal residue" evidence="3">
    <location>
        <position position="80"/>
    </location>
</feature>
<dbReference type="EMBL" id="CAJOBJ010152220">
    <property type="protein sequence ID" value="CAF4811432.1"/>
    <property type="molecule type" value="Genomic_DNA"/>
</dbReference>
<evidence type="ECO:0000313" key="2">
    <source>
        <dbReference type="EMBL" id="CAF4517011.1"/>
    </source>
</evidence>
<sequence>LVDNRSSIDRWLNRSCSISSIKRVELLDGARRAYRSYGLCSSSSAAEINNNHMNDECSQGYAVTNNGNDIGHIIIIYDHV</sequence>
<dbReference type="EMBL" id="CAJOBH010064150">
    <property type="protein sequence ID" value="CAF4440091.1"/>
    <property type="molecule type" value="Genomic_DNA"/>
</dbReference>
<reference evidence="3" key="1">
    <citation type="submission" date="2021-02" db="EMBL/GenBank/DDBJ databases">
        <authorList>
            <person name="Nowell W R."/>
        </authorList>
    </citation>
    <scope>NUCLEOTIDE SEQUENCE</scope>
</reference>
<comment type="caution">
    <text evidence="3">The sequence shown here is derived from an EMBL/GenBank/DDBJ whole genome shotgun (WGS) entry which is preliminary data.</text>
</comment>
<evidence type="ECO:0000313" key="1">
    <source>
        <dbReference type="EMBL" id="CAF4440091.1"/>
    </source>
</evidence>
<dbReference type="Proteomes" id="UP000681967">
    <property type="component" value="Unassembled WGS sequence"/>
</dbReference>
<accession>A0A8S2YWP4</accession>
<evidence type="ECO:0000313" key="3">
    <source>
        <dbReference type="EMBL" id="CAF4589840.1"/>
    </source>
</evidence>
<name>A0A8S2YWP4_9BILA</name>
<dbReference type="EMBL" id="CAJOBJ010101490">
    <property type="protein sequence ID" value="CAF4589840.1"/>
    <property type="molecule type" value="Genomic_DNA"/>
</dbReference>
<evidence type="ECO:0000313" key="4">
    <source>
        <dbReference type="EMBL" id="CAF4811432.1"/>
    </source>
</evidence>
<organism evidence="3 5">
    <name type="scientific">Rotaria magnacalcarata</name>
    <dbReference type="NCBI Taxonomy" id="392030"/>
    <lineage>
        <taxon>Eukaryota</taxon>
        <taxon>Metazoa</taxon>
        <taxon>Spiralia</taxon>
        <taxon>Gnathifera</taxon>
        <taxon>Rotifera</taxon>
        <taxon>Eurotatoria</taxon>
        <taxon>Bdelloidea</taxon>
        <taxon>Philodinida</taxon>
        <taxon>Philodinidae</taxon>
        <taxon>Rotaria</taxon>
    </lineage>
</organism>
<proteinExistence type="predicted"/>
<gene>
    <name evidence="1" type="ORF">BYL167_LOCUS33281</name>
    <name evidence="2" type="ORF">BYL167_LOCUS36738</name>
    <name evidence="3" type="ORF">GIL414_LOCUS38446</name>
    <name evidence="4" type="ORF">GIL414_LOCUS47600</name>
</gene>
<feature type="non-terminal residue" evidence="3">
    <location>
        <position position="1"/>
    </location>
</feature>
<dbReference type="EMBL" id="CAJOBH010080970">
    <property type="protein sequence ID" value="CAF4517011.1"/>
    <property type="molecule type" value="Genomic_DNA"/>
</dbReference>
<protein>
    <submittedName>
        <fullName evidence="3">Uncharacterized protein</fullName>
    </submittedName>
</protein>
<dbReference type="AlphaFoldDB" id="A0A8S2YWP4"/>
<dbReference type="Proteomes" id="UP000681720">
    <property type="component" value="Unassembled WGS sequence"/>
</dbReference>